<organism evidence="1 2">
    <name type="scientific">Roseovarius tolerans</name>
    <dbReference type="NCBI Taxonomy" id="74031"/>
    <lineage>
        <taxon>Bacteria</taxon>
        <taxon>Pseudomonadati</taxon>
        <taxon>Pseudomonadota</taxon>
        <taxon>Alphaproteobacteria</taxon>
        <taxon>Rhodobacterales</taxon>
        <taxon>Roseobacteraceae</taxon>
        <taxon>Roseovarius</taxon>
    </lineage>
</organism>
<evidence type="ECO:0000313" key="2">
    <source>
        <dbReference type="Proteomes" id="UP000182160"/>
    </source>
</evidence>
<reference evidence="1 2" key="1">
    <citation type="submission" date="2016-10" db="EMBL/GenBank/DDBJ databases">
        <authorList>
            <person name="de Groot N.N."/>
        </authorList>
    </citation>
    <scope>NUCLEOTIDE SEQUENCE [LARGE SCALE GENOMIC DNA]</scope>
    <source>
        <strain evidence="1 2">DSM 11457</strain>
    </source>
</reference>
<dbReference type="Proteomes" id="UP000182160">
    <property type="component" value="Unassembled WGS sequence"/>
</dbReference>
<dbReference type="RefSeq" id="WP_074788112.1">
    <property type="nucleotide sequence ID" value="NZ_FOBO01000024.1"/>
</dbReference>
<gene>
    <name evidence="1" type="ORF">SAMN04488077_1242</name>
</gene>
<accession>A0A1H8II10</accession>
<name>A0A1H8II10_9RHOB</name>
<evidence type="ECO:0000313" key="1">
    <source>
        <dbReference type="EMBL" id="SEN68154.1"/>
    </source>
</evidence>
<dbReference type="EMBL" id="FOBO01000024">
    <property type="protein sequence ID" value="SEN68154.1"/>
    <property type="molecule type" value="Genomic_DNA"/>
</dbReference>
<proteinExistence type="predicted"/>
<dbReference type="AlphaFoldDB" id="A0A1H8II10"/>
<sequence>MSHILHLGHQVTDLAGIEGRISADAAGFDADLDVNCIRINTSETSAVPFSASWSLPAGDVWLGFRYKAPSVNAHIIGTDGTFLEFYDTANALVAIVRTERDDEKYHAMAVGDTSVDGASSFVAATNQVYWVDVKIAVGADITIEFYADGVLQSSATAANTGGKGRPVRCVWKNYGLFDFYNPAICYYAHIAVLDGVSTIGRRFARRTPDLVATYDAFSGGVDAVKDGDIATRAASDIPGQRLSFSLAGPTGPAVASAIAGVHVKQLAQLGTAGPTGVAGFLRIGGVDYDASPGTPSPDMASPVYSTWDVNPADSTPWTTAALPTEAGIVSS</sequence>
<protein>
    <submittedName>
        <fullName evidence="1">Uncharacterized protein</fullName>
    </submittedName>
</protein>